<name>A0A846N0V3_9PROT</name>
<accession>A0A846N0V3</accession>
<reference evidence="7 8" key="1">
    <citation type="submission" date="2020-03" db="EMBL/GenBank/DDBJ databases">
        <title>Genomic Encyclopedia of Type Strains, Phase IV (KMG-IV): sequencing the most valuable type-strain genomes for metagenomic binning, comparative biology and taxonomic classification.</title>
        <authorList>
            <person name="Goeker M."/>
        </authorList>
    </citation>
    <scope>NUCLEOTIDE SEQUENCE [LARGE SCALE GENOMIC DNA]</scope>
    <source>
        <strain evidence="7 8">DSM 19867</strain>
    </source>
</reference>
<dbReference type="Gene3D" id="3.40.640.10">
    <property type="entry name" value="Type I PLP-dependent aspartate aminotransferase-like (Major domain)"/>
    <property type="match status" value="1"/>
</dbReference>
<dbReference type="Proteomes" id="UP000570514">
    <property type="component" value="Unassembled WGS sequence"/>
</dbReference>
<gene>
    <name evidence="7" type="ORF">FHS83_002437</name>
</gene>
<dbReference type="InterPro" id="IPR015424">
    <property type="entry name" value="PyrdxlP-dep_Trfase"/>
</dbReference>
<comment type="cofactor">
    <cofactor evidence="1">
        <name>pyridoxal 5'-phosphate</name>
        <dbReference type="ChEBI" id="CHEBI:597326"/>
    </cofactor>
</comment>
<dbReference type="RefSeq" id="WP_167083236.1">
    <property type="nucleotide sequence ID" value="NZ_BAAADC010000001.1"/>
</dbReference>
<evidence type="ECO:0000256" key="1">
    <source>
        <dbReference type="ARBA" id="ARBA00001933"/>
    </source>
</evidence>
<dbReference type="EMBL" id="JAASRM010000001">
    <property type="protein sequence ID" value="NIK89119.1"/>
    <property type="molecule type" value="Genomic_DNA"/>
</dbReference>
<evidence type="ECO:0000256" key="3">
    <source>
        <dbReference type="ARBA" id="ARBA00022576"/>
    </source>
</evidence>
<keyword evidence="5 6" id="KW-0663">Pyridoxal phosphate</keyword>
<keyword evidence="3 7" id="KW-0032">Aminotransferase</keyword>
<dbReference type="GO" id="GO:0045484">
    <property type="term" value="F:L-lysine 6-transaminase activity"/>
    <property type="evidence" value="ECO:0007669"/>
    <property type="project" value="UniProtKB-EC"/>
</dbReference>
<evidence type="ECO:0000313" key="8">
    <source>
        <dbReference type="Proteomes" id="UP000570514"/>
    </source>
</evidence>
<dbReference type="GO" id="GO:0009450">
    <property type="term" value="P:gamma-aminobutyric acid catabolic process"/>
    <property type="evidence" value="ECO:0007669"/>
    <property type="project" value="TreeGrafter"/>
</dbReference>
<dbReference type="InterPro" id="IPR015422">
    <property type="entry name" value="PyrdxlP-dep_Trfase_small"/>
</dbReference>
<sequence length="438" mass="48718">MTYPKPQSKAMLDELGQYVITEAYPFVVDLEHSRGMLMATVEGDRITDWGGIFGSKLLGYNHPRLFAPEYAREILIAANTKIANPDLLTPQCLAYYRLLHRLAPKSMREGGVEVYSVNSGAEAVENMMKYFINLFHHRRVAAGKPPITPRFVYFDQAFHGRTVYALNVTKLKNDPLATRDFQGIIAGNLQVEFPSVDNRQVDSFNADKAKTALATLEEHFKSHGEEIAGVILEPLQGAGGHRLAHPSFYLGLSELCHRYDIPWGLDEVQTSGGQTGAVFAIDLYDVPYPPQAVATAKKFGNGVVYMKTSMVDVGVLDSTWGGALVDMVRFVHEWQIVEDEDLIAQVPAKTEQLVSGLKALEAKYTDKIGNVRGLGLYQGFTVWGRGNKARLVEMALQEENYLLLGAGVYSIRFRPPLDVTHEDIAKLLDTLDRLLGRL</sequence>
<dbReference type="SUPFAM" id="SSF53383">
    <property type="entry name" value="PLP-dependent transferases"/>
    <property type="match status" value="1"/>
</dbReference>
<dbReference type="InterPro" id="IPR015421">
    <property type="entry name" value="PyrdxlP-dep_Trfase_major"/>
</dbReference>
<evidence type="ECO:0000256" key="2">
    <source>
        <dbReference type="ARBA" id="ARBA00008954"/>
    </source>
</evidence>
<dbReference type="Gene3D" id="3.90.1150.10">
    <property type="entry name" value="Aspartate Aminotransferase, domain 1"/>
    <property type="match status" value="1"/>
</dbReference>
<evidence type="ECO:0000256" key="5">
    <source>
        <dbReference type="ARBA" id="ARBA00022898"/>
    </source>
</evidence>
<keyword evidence="4 7" id="KW-0808">Transferase</keyword>
<dbReference type="Pfam" id="PF00202">
    <property type="entry name" value="Aminotran_3"/>
    <property type="match status" value="1"/>
</dbReference>
<dbReference type="PANTHER" id="PTHR43206:SF1">
    <property type="entry name" value="4-AMINOBUTYRATE AMINOTRANSFERASE, MITOCHONDRIAL"/>
    <property type="match status" value="1"/>
</dbReference>
<evidence type="ECO:0000256" key="4">
    <source>
        <dbReference type="ARBA" id="ARBA00022679"/>
    </source>
</evidence>
<keyword evidence="8" id="KW-1185">Reference proteome</keyword>
<comment type="caution">
    <text evidence="7">The sequence shown here is derived from an EMBL/GenBank/DDBJ whole genome shotgun (WGS) entry which is preliminary data.</text>
</comment>
<protein>
    <submittedName>
        <fullName evidence="7">L-lysine 6-transaminase</fullName>
        <ecNumber evidence="7">2.6.1.36</ecNumber>
    </submittedName>
</protein>
<dbReference type="GO" id="GO:0030170">
    <property type="term" value="F:pyridoxal phosphate binding"/>
    <property type="evidence" value="ECO:0007669"/>
    <property type="project" value="InterPro"/>
</dbReference>
<dbReference type="AlphaFoldDB" id="A0A846N0V3"/>
<dbReference type="InterPro" id="IPR005814">
    <property type="entry name" value="Aminotrans_3"/>
</dbReference>
<dbReference type="PIRSF" id="PIRSF000521">
    <property type="entry name" value="Transaminase_4ab_Lys_Orn"/>
    <property type="match status" value="1"/>
</dbReference>
<dbReference type="PANTHER" id="PTHR43206">
    <property type="entry name" value="AMINOTRANSFERASE"/>
    <property type="match status" value="1"/>
</dbReference>
<evidence type="ECO:0000313" key="7">
    <source>
        <dbReference type="EMBL" id="NIK89119.1"/>
    </source>
</evidence>
<proteinExistence type="inferred from homology"/>
<comment type="similarity">
    <text evidence="2 6">Belongs to the class-III pyridoxal-phosphate-dependent aminotransferase family.</text>
</comment>
<organism evidence="7 8">
    <name type="scientific">Rhizomicrobium palustre</name>
    <dbReference type="NCBI Taxonomy" id="189966"/>
    <lineage>
        <taxon>Bacteria</taxon>
        <taxon>Pseudomonadati</taxon>
        <taxon>Pseudomonadota</taxon>
        <taxon>Alphaproteobacteria</taxon>
        <taxon>Micropepsales</taxon>
        <taxon>Micropepsaceae</taxon>
        <taxon>Rhizomicrobium</taxon>
    </lineage>
</organism>
<evidence type="ECO:0000256" key="6">
    <source>
        <dbReference type="RuleBase" id="RU003560"/>
    </source>
</evidence>
<dbReference type="EC" id="2.6.1.36" evidence="7"/>